<dbReference type="AlphaFoldDB" id="A0A177K6Y3"/>
<comment type="caution">
    <text evidence="1">The sequence shown here is derived from an EMBL/GenBank/DDBJ whole genome shotgun (WGS) entry which is preliminary data.</text>
</comment>
<dbReference type="EMBL" id="LSTV01000005">
    <property type="protein sequence ID" value="OAH49150.1"/>
    <property type="molecule type" value="Genomic_DNA"/>
</dbReference>
<name>A0A177K6Y3_9MICO</name>
<accession>A0A177K6Y3</accession>
<proteinExistence type="predicted"/>
<evidence type="ECO:0000313" key="2">
    <source>
        <dbReference type="Proteomes" id="UP000076998"/>
    </source>
</evidence>
<dbReference type="Proteomes" id="UP000076998">
    <property type="component" value="Unassembled WGS sequence"/>
</dbReference>
<organism evidence="1 2">
    <name type="scientific">Microbacterium oleivorans</name>
    <dbReference type="NCBI Taxonomy" id="273677"/>
    <lineage>
        <taxon>Bacteria</taxon>
        <taxon>Bacillati</taxon>
        <taxon>Actinomycetota</taxon>
        <taxon>Actinomycetes</taxon>
        <taxon>Micrococcales</taxon>
        <taxon>Microbacteriaceae</taxon>
        <taxon>Microbacterium</taxon>
    </lineage>
</organism>
<evidence type="ECO:0000313" key="1">
    <source>
        <dbReference type="EMBL" id="OAH49150.1"/>
    </source>
</evidence>
<reference evidence="1 2" key="1">
    <citation type="submission" date="2016-02" db="EMBL/GenBank/DDBJ databases">
        <authorList>
            <person name="Wen L."/>
            <person name="He K."/>
            <person name="Yang H."/>
        </authorList>
    </citation>
    <scope>NUCLEOTIDE SEQUENCE [LARGE SCALE GENOMIC DNA]</scope>
    <source>
        <strain evidence="1 2">CD11_3</strain>
    </source>
</reference>
<protein>
    <submittedName>
        <fullName evidence="1">Uncharacterized protein</fullName>
    </submittedName>
</protein>
<sequence>MAVVGLVALAAGVAGCAPSDEQSVTCVSWATYASDEDRLEAADLVVEVESVRPDGTSAVYGYPANAYLVSGLTVIKGDLTDGSELRVASTADNCASPVYAEGDPMLQDAPLCLYLSFDHDQWITLSPFDGVRPAS</sequence>
<gene>
    <name evidence="1" type="ORF">AYL44_14225</name>
</gene>